<keyword evidence="1" id="KW-1133">Transmembrane helix</keyword>
<keyword evidence="1" id="KW-0812">Transmembrane</keyword>
<evidence type="ECO:0008006" key="4">
    <source>
        <dbReference type="Google" id="ProtNLM"/>
    </source>
</evidence>
<protein>
    <recommendedName>
        <fullName evidence="4">PPM-type phosphatase domain-containing protein</fullName>
    </recommendedName>
</protein>
<dbReference type="SUPFAM" id="SSF101898">
    <property type="entry name" value="NHL repeat"/>
    <property type="match status" value="1"/>
</dbReference>
<evidence type="ECO:0000313" key="3">
    <source>
        <dbReference type="Proteomes" id="UP000231388"/>
    </source>
</evidence>
<reference evidence="2 3" key="1">
    <citation type="submission" date="2017-09" db="EMBL/GenBank/DDBJ databases">
        <title>Depth-based differentiation of microbial function through sediment-hosted aquifers and enrichment of novel symbionts in the deep terrestrial subsurface.</title>
        <authorList>
            <person name="Probst A.J."/>
            <person name="Ladd B."/>
            <person name="Jarett J.K."/>
            <person name="Geller-Mcgrath D.E."/>
            <person name="Sieber C.M."/>
            <person name="Emerson J.B."/>
            <person name="Anantharaman K."/>
            <person name="Thomas B.C."/>
            <person name="Malmstrom R."/>
            <person name="Stieglmeier M."/>
            <person name="Klingl A."/>
            <person name="Woyke T."/>
            <person name="Ryan C.M."/>
            <person name="Banfield J.F."/>
        </authorList>
    </citation>
    <scope>NUCLEOTIDE SEQUENCE [LARGE SCALE GENOMIC DNA]</scope>
    <source>
        <strain evidence="2">CG23_combo_of_CG06-09_8_20_14_all_40_14</strain>
    </source>
</reference>
<sequence length="620" mass="68793">MDKIFSVKIQEIRSPEKAPGDYVSLPFSFDPNDKLMEEQRGKLFAVLDISGKGVPQSNLTSGAKLIFDVLKETYFGELEGTPLQALEKAFHTAKENVLKMPLDSGNISPHPLDINLVTAVLWGKVLYIAQFGTCAAYIIKETSALNIGKSSEGEVVVSSGIVEKGDVLVLGSGGFKELFTLEELPLNLSKLSDEKFLENCKKLSAIIVKFDVLNFWGGDDSIKFATPAKSTAKAIMTRLFAREPRIKIPVSSFETRSKKRFALLGVSAVLLILFLTFSITLSRKQKIVSEMETSSKNVVQELYGKMESAKNLVNEDKDKAKEMLMEISAANPDNLSSQDKEELNKVLGSAASLLDEIEGVLPIEETREIYDFSKESAADISGMVYLDNLLYVWSKDSNAGFKLDISGDAPILSELTPDGNIHFADIYDDKFYVVGDSDMQISSKEGASFVKQDVTGKASFSKALAFKIYYGNGYILTSEGIIKLREEENGYSADNWLKVPISLEEAEDFAIDGNLYVLFKNGDIKKLYMGEEDTAFMVKNVPSNLKEPRFIYTNIDMNDIYILDTLDRSIVVIDKMGSFQKKYRMKDSNINTADIRGFAVKSSLESAFILTNSKIFELAL</sequence>
<dbReference type="SUPFAM" id="SSF81606">
    <property type="entry name" value="PP2C-like"/>
    <property type="match status" value="1"/>
</dbReference>
<keyword evidence="1" id="KW-0472">Membrane</keyword>
<dbReference type="Proteomes" id="UP000231388">
    <property type="component" value="Unassembled WGS sequence"/>
</dbReference>
<dbReference type="InterPro" id="IPR036457">
    <property type="entry name" value="PPM-type-like_dom_sf"/>
</dbReference>
<evidence type="ECO:0000313" key="2">
    <source>
        <dbReference type="EMBL" id="PIP04311.1"/>
    </source>
</evidence>
<evidence type="ECO:0000256" key="1">
    <source>
        <dbReference type="SAM" id="Phobius"/>
    </source>
</evidence>
<dbReference type="EMBL" id="PCQY01000036">
    <property type="protein sequence ID" value="PIP04311.1"/>
    <property type="molecule type" value="Genomic_DNA"/>
</dbReference>
<organism evidence="2 3">
    <name type="scientific">candidate division WWE3 bacterium CG23_combo_of_CG06-09_8_20_14_all_40_14</name>
    <dbReference type="NCBI Taxonomy" id="1975095"/>
    <lineage>
        <taxon>Bacteria</taxon>
        <taxon>Katanobacteria</taxon>
    </lineage>
</organism>
<feature type="transmembrane region" description="Helical" evidence="1">
    <location>
        <begin position="261"/>
        <end position="281"/>
    </location>
</feature>
<comment type="caution">
    <text evidence="2">The sequence shown here is derived from an EMBL/GenBank/DDBJ whole genome shotgun (WGS) entry which is preliminary data.</text>
</comment>
<gene>
    <name evidence="2" type="ORF">COX53_03065</name>
</gene>
<accession>A0A2G9XDE7</accession>
<dbReference type="AlphaFoldDB" id="A0A2G9XDE7"/>
<name>A0A2G9XDE7_UNCKA</name>
<proteinExistence type="predicted"/>